<dbReference type="EMBL" id="WSUT01000005">
    <property type="protein sequence ID" value="MWC44450.1"/>
    <property type="molecule type" value="Genomic_DNA"/>
</dbReference>
<reference evidence="3 4" key="1">
    <citation type="submission" date="2016-10" db="EMBL/GenBank/DDBJ databases">
        <authorList>
            <person name="Varghese N."/>
            <person name="Submissions S."/>
        </authorList>
    </citation>
    <scope>NUCLEOTIDE SEQUENCE [LARGE SCALE GENOMIC DNA]</scope>
    <source>
        <strain evidence="3 4">S7-754</strain>
    </source>
</reference>
<evidence type="ECO:0000313" key="3">
    <source>
        <dbReference type="EMBL" id="SDF05524.1"/>
    </source>
</evidence>
<name>A0A1G7HZF2_9SPHN</name>
<dbReference type="InterPro" id="IPR052189">
    <property type="entry name" value="L-asp_N-monooxygenase_NS-form"/>
</dbReference>
<dbReference type="RefSeq" id="WP_149681542.1">
    <property type="nucleotide sequence ID" value="NZ_FNBI01000002.1"/>
</dbReference>
<reference evidence="2 5" key="2">
    <citation type="submission" date="2019-12" db="EMBL/GenBank/DDBJ databases">
        <authorList>
            <person name="Zheng J."/>
        </authorList>
    </citation>
    <scope>NUCLEOTIDE SEQUENCE [LARGE SCALE GENOMIC DNA]</scope>
    <source>
        <strain evidence="2 5">DSM 27347</strain>
    </source>
</reference>
<proteinExistence type="predicted"/>
<dbReference type="OrthoDB" id="101972at2"/>
<dbReference type="PANTHER" id="PTHR40254">
    <property type="entry name" value="BLR0577 PROTEIN"/>
    <property type="match status" value="1"/>
</dbReference>
<dbReference type="Pfam" id="PF13454">
    <property type="entry name" value="NAD_binding_9"/>
    <property type="match status" value="1"/>
</dbReference>
<dbReference type="Gene3D" id="3.50.50.60">
    <property type="entry name" value="FAD/NAD(P)-binding domain"/>
    <property type="match status" value="1"/>
</dbReference>
<dbReference type="Proteomes" id="UP000323502">
    <property type="component" value="Unassembled WGS sequence"/>
</dbReference>
<dbReference type="AlphaFoldDB" id="A0A1G7HZF2"/>
<feature type="domain" description="FAD-dependent urate hydroxylase HpyO/Asp monooxygenase CreE-like FAD/NAD(P)-binding" evidence="1">
    <location>
        <begin position="8"/>
        <end position="159"/>
    </location>
</feature>
<sequence>MRTLDVTIIGMGACGVAAFAEAVARLRYERDTRVSFQLIERDDPARGLAFGTDQPGHRLNTESRLMGLYDHEAGDYRRWLEAREPLEPDSVVYARRSEYRRYLNHVLDRALADAREAGIAVTQHRDEAVRIDGNPARATVALAGGGQVATNVVLLAIGTPQAERFGDLDGKPGYFDFPWPSERLAKGIARDASVTILGSSLSAIDTLMTLLDEGHEGPVLMASRDGMLPRVEIPSPENGYERRHLTLEAIHRRLRTRGRCFSVVDLVRLFRREVEDLVGHAVDWRAVDRRGGDAAAGLREDIDAALSGDEPFQRILTAARHDATAIWNLLRPLDRKRFGKWVGPHFATMRFVMPMVNAERIRAAFDRGQLQVRGGVVDTSARDGGGFRTTFENGEDHDAPVVVNATGTAMVLEEMREPLIPDLLRREWLMPHPVGGARAHRGSGRIMTRDPASPRLYGVGQLLNGELRDTNSVWFNVETAARAVDDILHLR</sequence>
<keyword evidence="4" id="KW-1185">Reference proteome</keyword>
<dbReference type="InterPro" id="IPR036188">
    <property type="entry name" value="FAD/NAD-bd_sf"/>
</dbReference>
<organism evidence="3 4">
    <name type="scientific">Sphingomonas carotinifaciens</name>
    <dbReference type="NCBI Taxonomy" id="1166323"/>
    <lineage>
        <taxon>Bacteria</taxon>
        <taxon>Pseudomonadati</taxon>
        <taxon>Pseudomonadota</taxon>
        <taxon>Alphaproteobacteria</taxon>
        <taxon>Sphingomonadales</taxon>
        <taxon>Sphingomonadaceae</taxon>
        <taxon>Sphingomonas</taxon>
    </lineage>
</organism>
<accession>A0A1G7HZF2</accession>
<evidence type="ECO:0000313" key="2">
    <source>
        <dbReference type="EMBL" id="MWC44450.1"/>
    </source>
</evidence>
<gene>
    <name evidence="2" type="ORF">GQR91_12405</name>
    <name evidence="3" type="ORF">SAMN05216557_10246</name>
</gene>
<dbReference type="Proteomes" id="UP000436801">
    <property type="component" value="Unassembled WGS sequence"/>
</dbReference>
<evidence type="ECO:0000259" key="1">
    <source>
        <dbReference type="Pfam" id="PF13454"/>
    </source>
</evidence>
<protein>
    <submittedName>
        <fullName evidence="3">Uncharacterized NAD(P)/FAD-binding protein YdhS</fullName>
    </submittedName>
</protein>
<dbReference type="InterPro" id="IPR038732">
    <property type="entry name" value="HpyO/CreE_NAD-binding"/>
</dbReference>
<evidence type="ECO:0000313" key="4">
    <source>
        <dbReference type="Proteomes" id="UP000323502"/>
    </source>
</evidence>
<dbReference type="SUPFAM" id="SSF51905">
    <property type="entry name" value="FAD/NAD(P)-binding domain"/>
    <property type="match status" value="2"/>
</dbReference>
<evidence type="ECO:0000313" key="5">
    <source>
        <dbReference type="Proteomes" id="UP000436801"/>
    </source>
</evidence>
<dbReference type="EMBL" id="FNBI01000002">
    <property type="protein sequence ID" value="SDF05524.1"/>
    <property type="molecule type" value="Genomic_DNA"/>
</dbReference>
<dbReference type="PANTHER" id="PTHR40254:SF1">
    <property type="entry name" value="BLR0577 PROTEIN"/>
    <property type="match status" value="1"/>
</dbReference>